<dbReference type="RefSeq" id="WP_057507127.1">
    <property type="nucleotide sequence ID" value="NZ_JANUEG010000007.1"/>
</dbReference>
<sequence>MIEFSVVDWAAWAPGLATRSAWQDWAQAPWLPEGEDTPGLPEVPAMQRRRIERLGRMAIQAACWCEAGEGADSRVPLVFASRHGDVARSMELLAALVAEEALSPTTFGLSVHNAIGALYSITRGHRGNNLALAAGKATAEAACLEAAGLLADGAEEVRIVVYDPPLPALYAEFIDEPAPFHAWCWRVRRPDAAGVRLQLHWQATDAPDDPPGLLPHALDLQRFLLSAQPRCERVIDGQRWTWARGG</sequence>
<evidence type="ECO:0000313" key="3">
    <source>
        <dbReference type="Proteomes" id="UP000051386"/>
    </source>
</evidence>
<feature type="domain" description="Beta-ketoacyl synthase-like N-terminal" evidence="1">
    <location>
        <begin position="22"/>
        <end position="242"/>
    </location>
</feature>
<organism evidence="2 3">
    <name type="scientific">Stenotrophomonas chelatiphaga</name>
    <dbReference type="NCBI Taxonomy" id="517011"/>
    <lineage>
        <taxon>Bacteria</taxon>
        <taxon>Pseudomonadati</taxon>
        <taxon>Pseudomonadota</taxon>
        <taxon>Gammaproteobacteria</taxon>
        <taxon>Lysobacterales</taxon>
        <taxon>Lysobacteraceae</taxon>
        <taxon>Stenotrophomonas</taxon>
    </lineage>
</organism>
<dbReference type="SUPFAM" id="SSF53901">
    <property type="entry name" value="Thiolase-like"/>
    <property type="match status" value="1"/>
</dbReference>
<dbReference type="InterPro" id="IPR016039">
    <property type="entry name" value="Thiolase-like"/>
</dbReference>
<comment type="caution">
    <text evidence="2">The sequence shown here is derived from an EMBL/GenBank/DDBJ whole genome shotgun (WGS) entry which is preliminary data.</text>
</comment>
<dbReference type="Proteomes" id="UP000051386">
    <property type="component" value="Unassembled WGS sequence"/>
</dbReference>
<name>A0A0R0DEI5_9GAMM</name>
<gene>
    <name evidence="2" type="ORF">ABB28_02645</name>
</gene>
<accession>A0A0R0DEI5</accession>
<keyword evidence="3" id="KW-1185">Reference proteome</keyword>
<evidence type="ECO:0000259" key="1">
    <source>
        <dbReference type="Pfam" id="PF13723"/>
    </source>
</evidence>
<dbReference type="PATRIC" id="fig|517011.3.peg.2885"/>
<evidence type="ECO:0000313" key="2">
    <source>
        <dbReference type="EMBL" id="KRG76711.1"/>
    </source>
</evidence>
<proteinExistence type="predicted"/>
<dbReference type="Pfam" id="PF13723">
    <property type="entry name" value="Ketoacyl-synt_2"/>
    <property type="match status" value="1"/>
</dbReference>
<dbReference type="InterPro" id="IPR014030">
    <property type="entry name" value="Ketoacyl_synth_N"/>
</dbReference>
<dbReference type="EMBL" id="LDJK01000007">
    <property type="protein sequence ID" value="KRG76711.1"/>
    <property type="molecule type" value="Genomic_DNA"/>
</dbReference>
<dbReference type="GO" id="GO:0016746">
    <property type="term" value="F:acyltransferase activity"/>
    <property type="evidence" value="ECO:0007669"/>
    <property type="project" value="InterPro"/>
</dbReference>
<reference evidence="2 3" key="1">
    <citation type="submission" date="2015-05" db="EMBL/GenBank/DDBJ databases">
        <title>Genome sequencing and analysis of members of genus Stenotrophomonas.</title>
        <authorList>
            <person name="Patil P.P."/>
            <person name="Midha S."/>
            <person name="Patil P.B."/>
        </authorList>
    </citation>
    <scope>NUCLEOTIDE SEQUENCE [LARGE SCALE GENOMIC DNA]</scope>
    <source>
        <strain evidence="2 3">DSM 21508</strain>
    </source>
</reference>
<protein>
    <submittedName>
        <fullName evidence="2">3-oxoacyl-ACP synthase</fullName>
    </submittedName>
</protein>
<dbReference type="AlphaFoldDB" id="A0A0R0DEI5"/>